<protein>
    <recommendedName>
        <fullName evidence="5">Zinc finger DksA/TraR C4-type domain-containing protein</fullName>
    </recommendedName>
</protein>
<keyword evidence="2" id="KW-0863">Zinc-finger</keyword>
<evidence type="ECO:0000313" key="6">
    <source>
        <dbReference type="EMBL" id="RVT89010.1"/>
    </source>
</evidence>
<evidence type="ECO:0000313" key="7">
    <source>
        <dbReference type="Proteomes" id="UP000288587"/>
    </source>
</evidence>
<dbReference type="EMBL" id="SACM01000001">
    <property type="protein sequence ID" value="RVT89010.1"/>
    <property type="molecule type" value="Genomic_DNA"/>
</dbReference>
<evidence type="ECO:0000256" key="1">
    <source>
        <dbReference type="ARBA" id="ARBA00022723"/>
    </source>
</evidence>
<evidence type="ECO:0000259" key="5">
    <source>
        <dbReference type="Pfam" id="PF01258"/>
    </source>
</evidence>
<keyword evidence="7" id="KW-1185">Reference proteome</keyword>
<organism evidence="6 7">
    <name type="scientific">Inhella crocodyli</name>
    <dbReference type="NCBI Taxonomy" id="2499851"/>
    <lineage>
        <taxon>Bacteria</taxon>
        <taxon>Pseudomonadati</taxon>
        <taxon>Pseudomonadota</taxon>
        <taxon>Betaproteobacteria</taxon>
        <taxon>Burkholderiales</taxon>
        <taxon>Sphaerotilaceae</taxon>
        <taxon>Inhella</taxon>
    </lineage>
</organism>
<sequence length="61" mass="6648">MLARADQLRQEQVTIGDALLALRQGRLGTCSACGEAIAFDRLKAQPMALRCLRCQASAETR</sequence>
<dbReference type="AlphaFoldDB" id="A0A437LUB2"/>
<dbReference type="Pfam" id="PF01258">
    <property type="entry name" value="zf-dskA_traR"/>
    <property type="match status" value="1"/>
</dbReference>
<dbReference type="InterPro" id="IPR000962">
    <property type="entry name" value="Znf_DskA_TraR"/>
</dbReference>
<dbReference type="SUPFAM" id="SSF57716">
    <property type="entry name" value="Glucocorticoid receptor-like (DNA-binding domain)"/>
    <property type="match status" value="1"/>
</dbReference>
<feature type="zinc finger region" description="dksA C4-type" evidence="4">
    <location>
        <begin position="30"/>
        <end position="54"/>
    </location>
</feature>
<dbReference type="PROSITE" id="PS51128">
    <property type="entry name" value="ZF_DKSA_2"/>
    <property type="match status" value="1"/>
</dbReference>
<keyword evidence="3" id="KW-0862">Zinc</keyword>
<evidence type="ECO:0000256" key="2">
    <source>
        <dbReference type="ARBA" id="ARBA00022771"/>
    </source>
</evidence>
<dbReference type="InterPro" id="IPR020458">
    <property type="entry name" value="Znf_DskA_TraR_CS"/>
</dbReference>
<evidence type="ECO:0000256" key="4">
    <source>
        <dbReference type="PROSITE-ProRule" id="PRU00510"/>
    </source>
</evidence>
<gene>
    <name evidence="6" type="ORF">EOD73_07920</name>
</gene>
<dbReference type="PROSITE" id="PS01102">
    <property type="entry name" value="ZF_DKSA_1"/>
    <property type="match status" value="1"/>
</dbReference>
<dbReference type="Proteomes" id="UP000288587">
    <property type="component" value="Unassembled WGS sequence"/>
</dbReference>
<keyword evidence="1" id="KW-0479">Metal-binding</keyword>
<evidence type="ECO:0000256" key="3">
    <source>
        <dbReference type="ARBA" id="ARBA00022833"/>
    </source>
</evidence>
<reference evidence="6 7" key="1">
    <citation type="submission" date="2019-01" db="EMBL/GenBank/DDBJ databases">
        <authorList>
            <person name="Chen W.-M."/>
        </authorList>
    </citation>
    <scope>NUCLEOTIDE SEQUENCE [LARGE SCALE GENOMIC DNA]</scope>
    <source>
        <strain evidence="6 7">CCP-18</strain>
    </source>
</reference>
<name>A0A437LUB2_9BURK</name>
<proteinExistence type="predicted"/>
<dbReference type="GO" id="GO:0008270">
    <property type="term" value="F:zinc ion binding"/>
    <property type="evidence" value="ECO:0007669"/>
    <property type="project" value="UniProtKB-KW"/>
</dbReference>
<comment type="caution">
    <text evidence="6">The sequence shown here is derived from an EMBL/GenBank/DDBJ whole genome shotgun (WGS) entry which is preliminary data.</text>
</comment>
<feature type="domain" description="Zinc finger DksA/TraR C4-type" evidence="5">
    <location>
        <begin position="25"/>
        <end position="59"/>
    </location>
</feature>
<accession>A0A437LUB2</accession>
<dbReference type="OrthoDB" id="9811543at2"/>
<dbReference type="Gene3D" id="1.20.120.910">
    <property type="entry name" value="DksA, coiled-coil domain"/>
    <property type="match status" value="1"/>
</dbReference>